<dbReference type="GO" id="GO:0005829">
    <property type="term" value="C:cytosol"/>
    <property type="evidence" value="ECO:0007669"/>
    <property type="project" value="TreeGrafter"/>
</dbReference>
<dbReference type="InterPro" id="IPR036412">
    <property type="entry name" value="HAD-like_sf"/>
</dbReference>
<dbReference type="Gene3D" id="3.40.50.2000">
    <property type="entry name" value="Glycogen Phosphorylase B"/>
    <property type="match status" value="2"/>
</dbReference>
<keyword evidence="4" id="KW-1185">Reference proteome</keyword>
<gene>
    <name evidence="3" type="ORF">GSI_11853</name>
</gene>
<dbReference type="EMBL" id="AYKW01000045">
    <property type="protein sequence ID" value="PIL26099.1"/>
    <property type="molecule type" value="Genomic_DNA"/>
</dbReference>
<protein>
    <submittedName>
        <fullName evidence="3">Uncharacterized protein</fullName>
    </submittedName>
</protein>
<feature type="compositionally biased region" description="Basic residues" evidence="1">
    <location>
        <begin position="145"/>
        <end position="157"/>
    </location>
</feature>
<dbReference type="Pfam" id="PF00982">
    <property type="entry name" value="Glyco_transf_20"/>
    <property type="match status" value="1"/>
</dbReference>
<evidence type="ECO:0000256" key="1">
    <source>
        <dbReference type="SAM" id="MobiDB-lite"/>
    </source>
</evidence>
<proteinExistence type="predicted"/>
<dbReference type="AlphaFoldDB" id="A0A2G8RX53"/>
<dbReference type="GO" id="GO:0003825">
    <property type="term" value="F:alpha,alpha-trehalose-phosphate synthase (UDP-forming) activity"/>
    <property type="evidence" value="ECO:0007669"/>
    <property type="project" value="TreeGrafter"/>
</dbReference>
<evidence type="ECO:0000313" key="4">
    <source>
        <dbReference type="Proteomes" id="UP000230002"/>
    </source>
</evidence>
<comment type="caution">
    <text evidence="3">The sequence shown here is derived from an EMBL/GenBank/DDBJ whole genome shotgun (WGS) entry which is preliminary data.</text>
</comment>
<keyword evidence="2" id="KW-0732">Signal</keyword>
<organism evidence="3 4">
    <name type="scientific">Ganoderma sinense ZZ0214-1</name>
    <dbReference type="NCBI Taxonomy" id="1077348"/>
    <lineage>
        <taxon>Eukaryota</taxon>
        <taxon>Fungi</taxon>
        <taxon>Dikarya</taxon>
        <taxon>Basidiomycota</taxon>
        <taxon>Agaricomycotina</taxon>
        <taxon>Agaricomycetes</taxon>
        <taxon>Polyporales</taxon>
        <taxon>Polyporaceae</taxon>
        <taxon>Ganoderma</taxon>
    </lineage>
</organism>
<dbReference type="STRING" id="1077348.A0A2G8RX53"/>
<feature type="region of interest" description="Disordered" evidence="1">
    <location>
        <begin position="78"/>
        <end position="180"/>
    </location>
</feature>
<feature type="region of interest" description="Disordered" evidence="1">
    <location>
        <begin position="25"/>
        <end position="63"/>
    </location>
</feature>
<dbReference type="InterPro" id="IPR001830">
    <property type="entry name" value="Glyco_trans_20"/>
</dbReference>
<feature type="compositionally biased region" description="Low complexity" evidence="1">
    <location>
        <begin position="100"/>
        <end position="128"/>
    </location>
</feature>
<dbReference type="FunFam" id="3.40.50.2000:FF:000036">
    <property type="entry name" value="Alpha,alpha-trehalose-phosphate synthase subunit Tps2"/>
    <property type="match status" value="1"/>
</dbReference>
<dbReference type="GO" id="GO:0004805">
    <property type="term" value="F:trehalose-phosphatase activity"/>
    <property type="evidence" value="ECO:0007669"/>
    <property type="project" value="TreeGrafter"/>
</dbReference>
<evidence type="ECO:0000313" key="3">
    <source>
        <dbReference type="EMBL" id="PIL26099.1"/>
    </source>
</evidence>
<dbReference type="PANTHER" id="PTHR10788">
    <property type="entry name" value="TREHALOSE-6-PHOSPHATE SYNTHASE"/>
    <property type="match status" value="1"/>
</dbReference>
<dbReference type="PANTHER" id="PTHR10788:SF15">
    <property type="entry name" value="TREHALOSE SYNTHASE COMPLEX REGULATORY SUBUNIT TPS3-RELATED"/>
    <property type="match status" value="1"/>
</dbReference>
<feature type="signal peptide" evidence="2">
    <location>
        <begin position="1"/>
        <end position="23"/>
    </location>
</feature>
<feature type="compositionally biased region" description="Basic and acidic residues" evidence="1">
    <location>
        <begin position="164"/>
        <end position="180"/>
    </location>
</feature>
<dbReference type="Proteomes" id="UP000230002">
    <property type="component" value="Unassembled WGS sequence"/>
</dbReference>
<accession>A0A2G8RX53</accession>
<dbReference type="InterPro" id="IPR003337">
    <property type="entry name" value="Trehalose_PPase"/>
</dbReference>
<dbReference type="Pfam" id="PF02358">
    <property type="entry name" value="Trehalose_PPase"/>
    <property type="match status" value="1"/>
</dbReference>
<evidence type="ECO:0000256" key="2">
    <source>
        <dbReference type="SAM" id="SignalP"/>
    </source>
</evidence>
<sequence length="941" mass="104790">MSSLRHHRIIIASLFLPNTTVLGDSAPSSPDESAVHSLAPSTPALLNSTTPARGSLLARPGGPLRSIVEDLRDKSRYVTPSITPRTEAANPFSRANGPESLLDALSSKLGASKASSGSSSSTPASNGGRNYQTTHNGSNAAQPRVQRRSSRSSHRAASRSLSASRHDPSHHSGIKWHYENNPHCNGGLKNAIDSVGDRLRRKLWVGTLGTNTDGFRESLRRNIEWRMREDRDSVPVWIPDSDFASCYDEFCHQVLWPCLHYAVPDAPKTKMFYESASFKQYVAVNQRFADAIVSAYNEGDIIWVNDYHLLLLPQMLRERLPNAAIGFFMHVAFPSSEIFRCLSVREPLLKGVLGADLIGFQTANYARHFRQTVSRILTAEALPKGIQLDDRFIDVGVFPMGIDVSSITAKKRDAEVAEWVKSLRQRYAGMKLIVGRDKLDVIQGVRHKISAFESFLDKYPEYQGKVVLIQVALQTTEENEAQGGVADVVSHLNSRFSTLTYQPVVFLHTQDLTFSQYLALLTVADAFMVTSLREGMALRAHEFVECQEQRHRPLILSEFTGSYSFSGFRSCIPINPWDKRSTAKAIHQALTMADDEASSRWEDLHNHVVTQSAQAFVTSFLVRCLRANIEHMQSVDSADIATLDVGRVLPRYRHSQKRLLLVDFEGTIWTRDMGTIARNAGATGTPEFEPPAEAIRLLNRLAEDPKNQVWLLSGLTKNMMDIVSEKAPKLGIVAENGCFIKPLPDRDGNAPWINVVANFNLTWKAACMEILQYFTERTPGSFVEEREASVVWRFWTEKNTQDHAADWHWAHRQAAEAQNHIFDSIGERYGLRIIPGSTSFLVLPNNISRSTAVGAILHPGGPARNQMTARAAWLSPDAAEADNATEFDYVLAVGKDEKLMRRLNELDNAETCSTSGKGTDAKWKLGAEEVVPALWRFAEGK</sequence>
<dbReference type="GO" id="GO:0005992">
    <property type="term" value="P:trehalose biosynthetic process"/>
    <property type="evidence" value="ECO:0007669"/>
    <property type="project" value="InterPro"/>
</dbReference>
<dbReference type="OrthoDB" id="755951at2759"/>
<dbReference type="GO" id="GO:0005946">
    <property type="term" value="C:alpha,alpha-trehalose-phosphate synthase complex (UDP-forming)"/>
    <property type="evidence" value="ECO:0007669"/>
    <property type="project" value="TreeGrafter"/>
</dbReference>
<dbReference type="SUPFAM" id="SSF53756">
    <property type="entry name" value="UDP-Glycosyltransferase/glycogen phosphorylase"/>
    <property type="match status" value="1"/>
</dbReference>
<dbReference type="CDD" id="cd03788">
    <property type="entry name" value="GT20_TPS"/>
    <property type="match status" value="1"/>
</dbReference>
<feature type="chain" id="PRO_5013815940" evidence="2">
    <location>
        <begin position="24"/>
        <end position="941"/>
    </location>
</feature>
<reference evidence="3 4" key="1">
    <citation type="journal article" date="2015" name="Sci. Rep.">
        <title>Chromosome-level genome map provides insights into diverse defense mechanisms in the medicinal fungus Ganoderma sinense.</title>
        <authorList>
            <person name="Zhu Y."/>
            <person name="Xu J."/>
            <person name="Sun C."/>
            <person name="Zhou S."/>
            <person name="Xu H."/>
            <person name="Nelson D.R."/>
            <person name="Qian J."/>
            <person name="Song J."/>
            <person name="Luo H."/>
            <person name="Xiang L."/>
            <person name="Li Y."/>
            <person name="Xu Z."/>
            <person name="Ji A."/>
            <person name="Wang L."/>
            <person name="Lu S."/>
            <person name="Hayward A."/>
            <person name="Sun W."/>
            <person name="Li X."/>
            <person name="Schwartz D.C."/>
            <person name="Wang Y."/>
            <person name="Chen S."/>
        </authorList>
    </citation>
    <scope>NUCLEOTIDE SEQUENCE [LARGE SCALE GENOMIC DNA]</scope>
    <source>
        <strain evidence="3 4">ZZ0214-1</strain>
    </source>
</reference>
<name>A0A2G8RX53_9APHY</name>
<dbReference type="SUPFAM" id="SSF56784">
    <property type="entry name" value="HAD-like"/>
    <property type="match status" value="1"/>
</dbReference>
<feature type="compositionally biased region" description="Polar residues" evidence="1">
    <location>
        <begin position="129"/>
        <end position="141"/>
    </location>
</feature>